<feature type="compositionally biased region" description="Polar residues" evidence="1">
    <location>
        <begin position="52"/>
        <end position="62"/>
    </location>
</feature>
<dbReference type="EMBL" id="LAVV01009336">
    <property type="protein sequence ID" value="KNZ50763.1"/>
    <property type="molecule type" value="Genomic_DNA"/>
</dbReference>
<proteinExistence type="predicted"/>
<accession>A0A0L6UQE6</accession>
<sequence length="62" mass="6733">MSKYRNQIPQAIDLVVKVLPPLPKTGIFDSKLAKKPATSSANVAMKYKENTSESVSDPSAIQ</sequence>
<gene>
    <name evidence="2" type="ORF">VP01_4250g4</name>
</gene>
<dbReference type="VEuPathDB" id="FungiDB:VP01_4250g4"/>
<name>A0A0L6UQE6_9BASI</name>
<dbReference type="OrthoDB" id="271273at2759"/>
<keyword evidence="3" id="KW-1185">Reference proteome</keyword>
<dbReference type="STRING" id="27349.A0A0L6UQE6"/>
<evidence type="ECO:0000313" key="2">
    <source>
        <dbReference type="EMBL" id="KNZ50763.1"/>
    </source>
</evidence>
<dbReference type="Proteomes" id="UP000037035">
    <property type="component" value="Unassembled WGS sequence"/>
</dbReference>
<evidence type="ECO:0000313" key="3">
    <source>
        <dbReference type="Proteomes" id="UP000037035"/>
    </source>
</evidence>
<comment type="caution">
    <text evidence="2">The sequence shown here is derived from an EMBL/GenBank/DDBJ whole genome shotgun (WGS) entry which is preliminary data.</text>
</comment>
<protein>
    <submittedName>
        <fullName evidence="2">Uncharacterized protein</fullName>
    </submittedName>
</protein>
<organism evidence="2 3">
    <name type="scientific">Puccinia sorghi</name>
    <dbReference type="NCBI Taxonomy" id="27349"/>
    <lineage>
        <taxon>Eukaryota</taxon>
        <taxon>Fungi</taxon>
        <taxon>Dikarya</taxon>
        <taxon>Basidiomycota</taxon>
        <taxon>Pucciniomycotina</taxon>
        <taxon>Pucciniomycetes</taxon>
        <taxon>Pucciniales</taxon>
        <taxon>Pucciniaceae</taxon>
        <taxon>Puccinia</taxon>
    </lineage>
</organism>
<evidence type="ECO:0000256" key="1">
    <source>
        <dbReference type="SAM" id="MobiDB-lite"/>
    </source>
</evidence>
<feature type="region of interest" description="Disordered" evidence="1">
    <location>
        <begin position="39"/>
        <end position="62"/>
    </location>
</feature>
<dbReference type="AlphaFoldDB" id="A0A0L6UQE6"/>
<reference evidence="2 3" key="1">
    <citation type="submission" date="2015-08" db="EMBL/GenBank/DDBJ databases">
        <title>Next Generation Sequencing and Analysis of the Genome of Puccinia sorghi L Schw, the Causal Agent of Maize Common Rust.</title>
        <authorList>
            <person name="Rochi L."/>
            <person name="Burguener G."/>
            <person name="Darino M."/>
            <person name="Turjanski A."/>
            <person name="Kreff E."/>
            <person name="Dieguez M.J."/>
            <person name="Sacco F."/>
        </authorList>
    </citation>
    <scope>NUCLEOTIDE SEQUENCE [LARGE SCALE GENOMIC DNA]</scope>
    <source>
        <strain evidence="2 3">RO10H11247</strain>
    </source>
</reference>